<reference evidence="1 2" key="1">
    <citation type="journal article" date="2014" name="Agronomy (Basel)">
        <title>A Draft Genome Sequence for Ensete ventricosum, the Drought-Tolerant Tree Against Hunger.</title>
        <authorList>
            <person name="Harrison J."/>
            <person name="Moore K.A."/>
            <person name="Paszkiewicz K."/>
            <person name="Jones T."/>
            <person name="Grant M."/>
            <person name="Ambacheew D."/>
            <person name="Muzemil S."/>
            <person name="Studholme D.J."/>
        </authorList>
    </citation>
    <scope>NUCLEOTIDE SEQUENCE [LARGE SCALE GENOMIC DNA]</scope>
</reference>
<evidence type="ECO:0000313" key="1">
    <source>
        <dbReference type="EMBL" id="RRT71452.1"/>
    </source>
</evidence>
<dbReference type="EMBL" id="AMZH03003703">
    <property type="protein sequence ID" value="RRT71452.1"/>
    <property type="molecule type" value="Genomic_DNA"/>
</dbReference>
<evidence type="ECO:0000313" key="2">
    <source>
        <dbReference type="Proteomes" id="UP000287651"/>
    </source>
</evidence>
<protein>
    <submittedName>
        <fullName evidence="1">Uncharacterized protein</fullName>
    </submittedName>
</protein>
<comment type="caution">
    <text evidence="1">The sequence shown here is derived from an EMBL/GenBank/DDBJ whole genome shotgun (WGS) entry which is preliminary data.</text>
</comment>
<proteinExistence type="predicted"/>
<gene>
    <name evidence="1" type="ORF">B296_00014423</name>
</gene>
<organism evidence="1 2">
    <name type="scientific">Ensete ventricosum</name>
    <name type="common">Abyssinian banana</name>
    <name type="synonym">Musa ensete</name>
    <dbReference type="NCBI Taxonomy" id="4639"/>
    <lineage>
        <taxon>Eukaryota</taxon>
        <taxon>Viridiplantae</taxon>
        <taxon>Streptophyta</taxon>
        <taxon>Embryophyta</taxon>
        <taxon>Tracheophyta</taxon>
        <taxon>Spermatophyta</taxon>
        <taxon>Magnoliopsida</taxon>
        <taxon>Liliopsida</taxon>
        <taxon>Zingiberales</taxon>
        <taxon>Musaceae</taxon>
        <taxon>Ensete</taxon>
    </lineage>
</organism>
<dbReference type="Proteomes" id="UP000287651">
    <property type="component" value="Unassembled WGS sequence"/>
</dbReference>
<name>A0A427A5D3_ENSVE</name>
<sequence length="79" mass="8454">MEGIAATLSCNRCGSASFLVHWTPTCGARILVPPGPCRHCSALPGFLSRSRGTRRLQQTNAVAASCLYKPTLTVYLTLC</sequence>
<accession>A0A427A5D3</accession>
<dbReference type="AlphaFoldDB" id="A0A427A5D3"/>